<evidence type="ECO:0000313" key="2">
    <source>
        <dbReference type="Proteomes" id="UP000585050"/>
    </source>
</evidence>
<name>A0A7X8XXY8_9BACT</name>
<dbReference type="RefSeq" id="WP_168884303.1">
    <property type="nucleotide sequence ID" value="NZ_JABAIL010000007.1"/>
</dbReference>
<sequence length="172" mass="19858">MEQLNNFTEIEQRVYLEFKKEEIGKIRQQMKKKTSSVWLKSMKVASVAATTLLLLGSVYVTLLISPQSVVNDSIDKYNLSDRSYTLTEERLPLQVGVKALHEQKFHDAEMILMTAKESDHKDFFLCMAEIGAGNYEDAKVLMEKMEKDPAHLYHREITNSLKLKVFMLELLP</sequence>
<accession>A0A7X8XXY8</accession>
<proteinExistence type="predicted"/>
<reference evidence="1 2" key="1">
    <citation type="submission" date="2020-04" db="EMBL/GenBank/DDBJ databases">
        <title>Flammeovirga sp. SR4, a novel species isolated from seawater.</title>
        <authorList>
            <person name="Wang X."/>
        </authorList>
    </citation>
    <scope>NUCLEOTIDE SEQUENCE [LARGE SCALE GENOMIC DNA]</scope>
    <source>
        <strain evidence="1 2">SR4</strain>
    </source>
</reference>
<dbReference type="Proteomes" id="UP000585050">
    <property type="component" value="Unassembled WGS sequence"/>
</dbReference>
<gene>
    <name evidence="1" type="ORF">HGP29_20485</name>
</gene>
<organism evidence="1 2">
    <name type="scientific">Flammeovirga agarivorans</name>
    <dbReference type="NCBI Taxonomy" id="2726742"/>
    <lineage>
        <taxon>Bacteria</taxon>
        <taxon>Pseudomonadati</taxon>
        <taxon>Bacteroidota</taxon>
        <taxon>Cytophagia</taxon>
        <taxon>Cytophagales</taxon>
        <taxon>Flammeovirgaceae</taxon>
        <taxon>Flammeovirga</taxon>
    </lineage>
</organism>
<protein>
    <submittedName>
        <fullName evidence="1">Uncharacterized protein</fullName>
    </submittedName>
</protein>
<keyword evidence="2" id="KW-1185">Reference proteome</keyword>
<evidence type="ECO:0000313" key="1">
    <source>
        <dbReference type="EMBL" id="NLR93588.1"/>
    </source>
</evidence>
<comment type="caution">
    <text evidence="1">The sequence shown here is derived from an EMBL/GenBank/DDBJ whole genome shotgun (WGS) entry which is preliminary data.</text>
</comment>
<dbReference type="AlphaFoldDB" id="A0A7X8XXY8"/>
<dbReference type="EMBL" id="JABAIL010000007">
    <property type="protein sequence ID" value="NLR93588.1"/>
    <property type="molecule type" value="Genomic_DNA"/>
</dbReference>